<feature type="compositionally biased region" description="Basic and acidic residues" evidence="1">
    <location>
        <begin position="12"/>
        <end position="25"/>
    </location>
</feature>
<feature type="compositionally biased region" description="Basic and acidic residues" evidence="1">
    <location>
        <begin position="145"/>
        <end position="171"/>
    </location>
</feature>
<feature type="region of interest" description="Disordered" evidence="1">
    <location>
        <begin position="1"/>
        <end position="127"/>
    </location>
</feature>
<organism evidence="2 3">
    <name type="scientific">Nitzschia inconspicua</name>
    <dbReference type="NCBI Taxonomy" id="303405"/>
    <lineage>
        <taxon>Eukaryota</taxon>
        <taxon>Sar</taxon>
        <taxon>Stramenopiles</taxon>
        <taxon>Ochrophyta</taxon>
        <taxon>Bacillariophyta</taxon>
        <taxon>Bacillariophyceae</taxon>
        <taxon>Bacillariophycidae</taxon>
        <taxon>Bacillariales</taxon>
        <taxon>Bacillariaceae</taxon>
        <taxon>Nitzschia</taxon>
    </lineage>
</organism>
<dbReference type="OrthoDB" id="49581at2759"/>
<keyword evidence="3" id="KW-1185">Reference proteome</keyword>
<evidence type="ECO:0000256" key="1">
    <source>
        <dbReference type="SAM" id="MobiDB-lite"/>
    </source>
</evidence>
<reference evidence="2" key="2">
    <citation type="submission" date="2021-04" db="EMBL/GenBank/DDBJ databases">
        <authorList>
            <person name="Podell S."/>
        </authorList>
    </citation>
    <scope>NUCLEOTIDE SEQUENCE</scope>
    <source>
        <strain evidence="2">Hildebrandi</strain>
    </source>
</reference>
<dbReference type="EMBL" id="JAGRRH010000001">
    <property type="protein sequence ID" value="KAG7373948.1"/>
    <property type="molecule type" value="Genomic_DNA"/>
</dbReference>
<evidence type="ECO:0000313" key="3">
    <source>
        <dbReference type="Proteomes" id="UP000693970"/>
    </source>
</evidence>
<gene>
    <name evidence="2" type="ORF">IV203_013043</name>
</gene>
<evidence type="ECO:0000313" key="2">
    <source>
        <dbReference type="EMBL" id="KAG7373948.1"/>
    </source>
</evidence>
<comment type="caution">
    <text evidence="2">The sequence shown here is derived from an EMBL/GenBank/DDBJ whole genome shotgun (WGS) entry which is preliminary data.</text>
</comment>
<feature type="compositionally biased region" description="Pro residues" evidence="1">
    <location>
        <begin position="27"/>
        <end position="36"/>
    </location>
</feature>
<dbReference type="AlphaFoldDB" id="A0A9K3Q7P6"/>
<name>A0A9K3Q7P6_9STRA</name>
<sequence>MGQSASKGLSKAAEKIGKKALEHHKPPLPSRGPPPAAATSSETTSAPAPPLQPPPTSGANPGSFLRGDGIAKEDVRDLGQEMYWQHIQKRTEQQQQHLDNSHEVKSSDTATNQKQQDDNIPTAASMEMPDDLLKFIQDVGPAKQSIDRELTTPRLLQKENAEELQKLESSRKPVRQRRKMPLMGQDDRFTTEKNTHFRQGEDDTRTARGVVIKDFGLENLYLYDLLVQRDSNVSKSNEDIARDFSEKITEKAKDQAWTDEEKEQQQRWFQQALKYIEIPTIRLDSDGNMLGLYSKDVPGPEVKSVSTIPESKVMLVLKDLSQTTGSQDGGGSAAGRLAERRKERKSQSVS</sequence>
<dbReference type="Proteomes" id="UP000693970">
    <property type="component" value="Unassembled WGS sequence"/>
</dbReference>
<reference evidence="2" key="1">
    <citation type="journal article" date="2021" name="Sci. Rep.">
        <title>Diploid genomic architecture of Nitzschia inconspicua, an elite biomass production diatom.</title>
        <authorList>
            <person name="Oliver A."/>
            <person name="Podell S."/>
            <person name="Pinowska A."/>
            <person name="Traller J.C."/>
            <person name="Smith S.R."/>
            <person name="McClure R."/>
            <person name="Beliaev A."/>
            <person name="Bohutskyi P."/>
            <person name="Hill E.A."/>
            <person name="Rabines A."/>
            <person name="Zheng H."/>
            <person name="Allen L.Z."/>
            <person name="Kuo A."/>
            <person name="Grigoriev I.V."/>
            <person name="Allen A.E."/>
            <person name="Hazlebeck D."/>
            <person name="Allen E.E."/>
        </authorList>
    </citation>
    <scope>NUCLEOTIDE SEQUENCE</scope>
    <source>
        <strain evidence="2">Hildebrandi</strain>
    </source>
</reference>
<protein>
    <submittedName>
        <fullName evidence="2">Uncharacterized protein</fullName>
    </submittedName>
</protein>
<feature type="region of interest" description="Disordered" evidence="1">
    <location>
        <begin position="144"/>
        <end position="178"/>
    </location>
</feature>
<proteinExistence type="predicted"/>
<feature type="compositionally biased region" description="Low complexity" evidence="1">
    <location>
        <begin position="37"/>
        <end position="46"/>
    </location>
</feature>
<feature type="compositionally biased region" description="Pro residues" evidence="1">
    <location>
        <begin position="47"/>
        <end position="56"/>
    </location>
</feature>
<feature type="compositionally biased region" description="Basic and acidic residues" evidence="1">
    <location>
        <begin position="69"/>
        <end position="79"/>
    </location>
</feature>
<accession>A0A9K3Q7P6</accession>
<feature type="region of interest" description="Disordered" evidence="1">
    <location>
        <begin position="319"/>
        <end position="350"/>
    </location>
</feature>